<dbReference type="Pfam" id="PF04978">
    <property type="entry name" value="MST"/>
    <property type="match status" value="1"/>
</dbReference>
<keyword evidence="3" id="KW-1185">Reference proteome</keyword>
<dbReference type="Proteomes" id="UP001499854">
    <property type="component" value="Unassembled WGS sequence"/>
</dbReference>
<dbReference type="EMBL" id="BAAAQM010000021">
    <property type="protein sequence ID" value="GAA1975765.1"/>
    <property type="molecule type" value="Genomic_DNA"/>
</dbReference>
<sequence length="176" mass="19893">MSSESEWTAPVVDRRENVPADTERESLDRYLDWHRETLLWKCGGLSGEQLASRPLGTTNLSLLGLLRHMALVERAWFRQRFAGDSELGLIYSTDENPDGDFDNGTAESAEADYGVYLAEVELARKAVAGRGLDELFPGRSRELTLRWLYLHMIEEYARHLGHADLLREAIDGARGD</sequence>
<accession>A0ABN2RVQ9</accession>
<protein>
    <submittedName>
        <fullName evidence="2">DinB family protein</fullName>
    </submittedName>
</protein>
<dbReference type="SUPFAM" id="SSF109854">
    <property type="entry name" value="DinB/YfiT-like putative metalloenzymes"/>
    <property type="match status" value="1"/>
</dbReference>
<dbReference type="Gene3D" id="1.20.120.450">
    <property type="entry name" value="dinb family like domain"/>
    <property type="match status" value="1"/>
</dbReference>
<organism evidence="2 3">
    <name type="scientific">Catenulispora subtropica</name>
    <dbReference type="NCBI Taxonomy" id="450798"/>
    <lineage>
        <taxon>Bacteria</taxon>
        <taxon>Bacillati</taxon>
        <taxon>Actinomycetota</taxon>
        <taxon>Actinomycetes</taxon>
        <taxon>Catenulisporales</taxon>
        <taxon>Catenulisporaceae</taxon>
        <taxon>Catenulispora</taxon>
    </lineage>
</organism>
<gene>
    <name evidence="2" type="ORF">GCM10009838_39990</name>
</gene>
<evidence type="ECO:0000256" key="1">
    <source>
        <dbReference type="SAM" id="MobiDB-lite"/>
    </source>
</evidence>
<comment type="caution">
    <text evidence="2">The sequence shown here is derived from an EMBL/GenBank/DDBJ whole genome shotgun (WGS) entry which is preliminary data.</text>
</comment>
<reference evidence="2 3" key="1">
    <citation type="journal article" date="2019" name="Int. J. Syst. Evol. Microbiol.">
        <title>The Global Catalogue of Microorganisms (GCM) 10K type strain sequencing project: providing services to taxonomists for standard genome sequencing and annotation.</title>
        <authorList>
            <consortium name="The Broad Institute Genomics Platform"/>
            <consortium name="The Broad Institute Genome Sequencing Center for Infectious Disease"/>
            <person name="Wu L."/>
            <person name="Ma J."/>
        </authorList>
    </citation>
    <scope>NUCLEOTIDE SEQUENCE [LARGE SCALE GENOMIC DNA]</scope>
    <source>
        <strain evidence="2 3">JCM 16013</strain>
    </source>
</reference>
<name>A0ABN2RVQ9_9ACTN</name>
<feature type="region of interest" description="Disordered" evidence="1">
    <location>
        <begin position="1"/>
        <end position="20"/>
    </location>
</feature>
<evidence type="ECO:0000313" key="3">
    <source>
        <dbReference type="Proteomes" id="UP001499854"/>
    </source>
</evidence>
<dbReference type="RefSeq" id="WP_344658573.1">
    <property type="nucleotide sequence ID" value="NZ_BAAAQM010000021.1"/>
</dbReference>
<evidence type="ECO:0000313" key="2">
    <source>
        <dbReference type="EMBL" id="GAA1975765.1"/>
    </source>
</evidence>
<proteinExistence type="predicted"/>
<dbReference type="InterPro" id="IPR034660">
    <property type="entry name" value="DinB/YfiT-like"/>
</dbReference>
<dbReference type="InterPro" id="IPR007061">
    <property type="entry name" value="MST-like"/>
</dbReference>